<dbReference type="EMBL" id="BPQB01000001">
    <property type="protein sequence ID" value="GJE84525.1"/>
    <property type="molecule type" value="Genomic_DNA"/>
</dbReference>
<feature type="compositionally biased region" description="Basic and acidic residues" evidence="2">
    <location>
        <begin position="714"/>
        <end position="732"/>
    </location>
</feature>
<evidence type="ECO:0000259" key="3">
    <source>
        <dbReference type="Pfam" id="PF10363"/>
    </source>
</evidence>
<feature type="domain" description="TANGO6 HEAT repeat" evidence="4">
    <location>
        <begin position="7"/>
        <end position="214"/>
    </location>
</feature>
<evidence type="ECO:0000256" key="1">
    <source>
        <dbReference type="ARBA" id="ARBA00005724"/>
    </source>
</evidence>
<dbReference type="InterPro" id="IPR011989">
    <property type="entry name" value="ARM-like"/>
</dbReference>
<comment type="caution">
    <text evidence="5">The sequence shown here is derived from an EMBL/GenBank/DDBJ whole genome shotgun (WGS) entry which is preliminary data.</text>
</comment>
<dbReference type="Gene3D" id="1.25.10.10">
    <property type="entry name" value="Leucine-rich Repeat Variant"/>
    <property type="match status" value="1"/>
</dbReference>
<dbReference type="PANTHER" id="PTHR20959">
    <property type="entry name" value="TRANSPORT AND GOLGI ORGANIZATION PROTEIN 6 FAMILY MEMBER"/>
    <property type="match status" value="1"/>
</dbReference>
<feature type="compositionally biased region" description="Acidic residues" evidence="2">
    <location>
        <begin position="386"/>
        <end position="402"/>
    </location>
</feature>
<dbReference type="AlphaFoldDB" id="A0A9P3FYH2"/>
<evidence type="ECO:0000313" key="6">
    <source>
        <dbReference type="Proteomes" id="UP000703269"/>
    </source>
</evidence>
<accession>A0A9P3FYH2</accession>
<organism evidence="5 6">
    <name type="scientific">Phanerochaete sordida</name>
    <dbReference type="NCBI Taxonomy" id="48140"/>
    <lineage>
        <taxon>Eukaryota</taxon>
        <taxon>Fungi</taxon>
        <taxon>Dikarya</taxon>
        <taxon>Basidiomycota</taxon>
        <taxon>Agaricomycotina</taxon>
        <taxon>Agaricomycetes</taxon>
        <taxon>Polyporales</taxon>
        <taxon>Phanerochaetaceae</taxon>
        <taxon>Phanerochaete</taxon>
    </lineage>
</organism>
<evidence type="ECO:0000259" key="4">
    <source>
        <dbReference type="Pfam" id="PF23565"/>
    </source>
</evidence>
<sequence length="821" mass="89046">MSRQILRHGGVRGLFIALFAGEDVSGEDAPFEKLDSVSKLLRSLPAGIDEIQYYGNITQQLLSILSAEDDTPLSHRRAAAFSLSRMLSSENEKDRASTLVSRLLLPTLQRPFLEVTQGAFLKSTGSASAADILRITPSQAIRTLQTLLSNTDPSPELISHLLTPIVPALYALLWALDSIKTSEPVLRTTVRGLLRTWGRLVDGAEGIATLRLVVDGEGGEWRVDIAGEISRVEHGDAMPQLSMFTPEDLQRAEETGEFDMDANILQLRPDPAHFVAFLKSLDRSDIVGELFVRLLESYRESKTSLEADPMRTLLFLQLIVQIQNQLSSGDSAFDILKKPDHILSFIKHALQTATQDKKPPAKRETTTVKQTGLKLADLRIVDVEEVSDDETVEGDSDDEDEPSGPREGSDEDMTSTALNLLLAVMEANPNLNTQTTPILDEIFPLLESLAKNSSEVIKPLAREARMVLTARLASSSMSQAPKDSAKSGESPQETYQKALKLLQDPILPVRAHGLLLLRQLVSARPSRDGTLQEPTLDRALVPGILSILLQSLQDDDSYIFLNAVQGLAAMADGFGRDVLRGLVDAYAAGLAGVGGTALTQLDVDTQTRVGEALGQVIKRCGDALPGYADLLVPPLFGVVRAPHLPTALRTSALSLLAQFANTSAVAVLPYAIDLTGAMLDLLQLESVPAVQKPRERPAQSADVAAEENAVEEGPGMKEGPEKEKPKPKRDAVEYQPTTNNSKIPTLRRSALYFVSLLARAFAGQLEDVSTVAVYALPGELMRKAKTTIGYVAATDEDLVVRVMAKETLEELDSLAEAMLGL</sequence>
<evidence type="ECO:0000313" key="5">
    <source>
        <dbReference type="EMBL" id="GJE84525.1"/>
    </source>
</evidence>
<dbReference type="Pfam" id="PF10363">
    <property type="entry name" value="RTP1_C1"/>
    <property type="match status" value="1"/>
</dbReference>
<feature type="domain" description="RNA polymerase II assembly factor Rtp1 C-terminal" evidence="3">
    <location>
        <begin position="495"/>
        <end position="622"/>
    </location>
</feature>
<dbReference type="GO" id="GO:0009306">
    <property type="term" value="P:protein secretion"/>
    <property type="evidence" value="ECO:0007669"/>
    <property type="project" value="TreeGrafter"/>
</dbReference>
<dbReference type="SUPFAM" id="SSF48371">
    <property type="entry name" value="ARM repeat"/>
    <property type="match status" value="1"/>
</dbReference>
<dbReference type="InterPro" id="IPR057407">
    <property type="entry name" value="HEAT_TANGO6"/>
</dbReference>
<name>A0A9P3FYH2_9APHY</name>
<dbReference type="OrthoDB" id="39591at2759"/>
<protein>
    <submittedName>
        <fullName evidence="5">RTP1-C1 domain-containing protein</fullName>
    </submittedName>
</protein>
<dbReference type="InterPro" id="IPR039600">
    <property type="entry name" value="TANGO6/Rtp1"/>
</dbReference>
<dbReference type="InterPro" id="IPR019451">
    <property type="entry name" value="Rtp1_C1"/>
</dbReference>
<feature type="region of interest" description="Disordered" evidence="2">
    <location>
        <begin position="386"/>
        <end position="413"/>
    </location>
</feature>
<proteinExistence type="inferred from homology"/>
<dbReference type="InterPro" id="IPR016024">
    <property type="entry name" value="ARM-type_fold"/>
</dbReference>
<dbReference type="Proteomes" id="UP000703269">
    <property type="component" value="Unassembled WGS sequence"/>
</dbReference>
<gene>
    <name evidence="5" type="ORF">PsYK624_006010</name>
</gene>
<evidence type="ECO:0000256" key="2">
    <source>
        <dbReference type="SAM" id="MobiDB-lite"/>
    </source>
</evidence>
<comment type="similarity">
    <text evidence="1">Belongs to the Tango6 family.</text>
</comment>
<feature type="region of interest" description="Disordered" evidence="2">
    <location>
        <begin position="690"/>
        <end position="741"/>
    </location>
</feature>
<keyword evidence="6" id="KW-1185">Reference proteome</keyword>
<dbReference type="PANTHER" id="PTHR20959:SF1">
    <property type="entry name" value="TRANSPORT AND GOLGI ORGANIZATION PROTEIN 6 HOMOLOG"/>
    <property type="match status" value="1"/>
</dbReference>
<reference evidence="5 6" key="1">
    <citation type="submission" date="2021-08" db="EMBL/GenBank/DDBJ databases">
        <title>Draft Genome Sequence of Phanerochaete sordida strain YK-624.</title>
        <authorList>
            <person name="Mori T."/>
            <person name="Dohra H."/>
            <person name="Suzuki T."/>
            <person name="Kawagishi H."/>
            <person name="Hirai H."/>
        </authorList>
    </citation>
    <scope>NUCLEOTIDE SEQUENCE [LARGE SCALE GENOMIC DNA]</scope>
    <source>
        <strain evidence="5 6">YK-624</strain>
    </source>
</reference>
<dbReference type="Pfam" id="PF23565">
    <property type="entry name" value="ARM_TANGO6"/>
    <property type="match status" value="1"/>
</dbReference>